<evidence type="ECO:0000256" key="8">
    <source>
        <dbReference type="ARBA" id="ARBA00023136"/>
    </source>
</evidence>
<keyword evidence="5" id="KW-0732">Signal</keyword>
<evidence type="ECO:0000256" key="1">
    <source>
        <dbReference type="ARBA" id="ARBA00004370"/>
    </source>
</evidence>
<evidence type="ECO:0000313" key="12">
    <source>
        <dbReference type="Proteomes" id="UP001530400"/>
    </source>
</evidence>
<comment type="caution">
    <text evidence="11">The sequence shown here is derived from an EMBL/GenBank/DDBJ whole genome shotgun (WGS) entry which is preliminary data.</text>
</comment>
<dbReference type="InterPro" id="IPR021109">
    <property type="entry name" value="Peptidase_aspartic_dom_sf"/>
</dbReference>
<name>A0ABD3NXX6_9STRA</name>
<evidence type="ECO:0000256" key="5">
    <source>
        <dbReference type="ARBA" id="ARBA00022729"/>
    </source>
</evidence>
<dbReference type="InterPro" id="IPR032799">
    <property type="entry name" value="TAXi_C"/>
</dbReference>
<dbReference type="Proteomes" id="UP001530400">
    <property type="component" value="Unassembled WGS sequence"/>
</dbReference>
<dbReference type="InterPro" id="IPR032861">
    <property type="entry name" value="TAXi_N"/>
</dbReference>
<evidence type="ECO:0000256" key="6">
    <source>
        <dbReference type="ARBA" id="ARBA00022801"/>
    </source>
</evidence>
<dbReference type="PROSITE" id="PS51767">
    <property type="entry name" value="PEPTIDASE_A1"/>
    <property type="match status" value="1"/>
</dbReference>
<dbReference type="GO" id="GO:0006508">
    <property type="term" value="P:proteolysis"/>
    <property type="evidence" value="ECO:0007669"/>
    <property type="project" value="UniProtKB-KW"/>
</dbReference>
<dbReference type="PANTHER" id="PTHR13683">
    <property type="entry name" value="ASPARTYL PROTEASES"/>
    <property type="match status" value="1"/>
</dbReference>
<evidence type="ECO:0000313" key="11">
    <source>
        <dbReference type="EMBL" id="KAL3780553.1"/>
    </source>
</evidence>
<protein>
    <recommendedName>
        <fullName evidence="10">Peptidase A1 domain-containing protein</fullName>
    </recommendedName>
</protein>
<dbReference type="InterPro" id="IPR033121">
    <property type="entry name" value="PEPTIDASE_A1"/>
</dbReference>
<evidence type="ECO:0000256" key="7">
    <source>
        <dbReference type="ARBA" id="ARBA00022989"/>
    </source>
</evidence>
<feature type="region of interest" description="Disordered" evidence="9">
    <location>
        <begin position="52"/>
        <end position="84"/>
    </location>
</feature>
<keyword evidence="7" id="KW-1133">Transmembrane helix</keyword>
<organism evidence="11 12">
    <name type="scientific">Cyclotella atomus</name>
    <dbReference type="NCBI Taxonomy" id="382360"/>
    <lineage>
        <taxon>Eukaryota</taxon>
        <taxon>Sar</taxon>
        <taxon>Stramenopiles</taxon>
        <taxon>Ochrophyta</taxon>
        <taxon>Bacillariophyta</taxon>
        <taxon>Coscinodiscophyceae</taxon>
        <taxon>Thalassiosirophycidae</taxon>
        <taxon>Stephanodiscales</taxon>
        <taxon>Stephanodiscaceae</taxon>
        <taxon>Cyclotella</taxon>
    </lineage>
</organism>
<keyword evidence="8" id="KW-0472">Membrane</keyword>
<evidence type="ECO:0000259" key="10">
    <source>
        <dbReference type="PROSITE" id="PS51767"/>
    </source>
</evidence>
<sequence length="528" mass="58387">MPSVSSSVRRTTRTILVTGFIWLLVCWAFTIHQLIASTPPVTPLLTNEHNYLKSERSQSSEARQLDQVPASGRNHSGSNLQNDHNARNAANEITAPIKQSTIADPPPISSLVFPLHAKSGTHHAYLYIGSPPQRQTLIVDTGSRLTAFPCRPKCSDCGVHASPRFDINHSSSLSIIPCDECVLSRKDFELEAYFKGDGVGGNSGDGNVNVDLMPKSVRGAAGPIKRLAKRKTCKKKQCDIDQRYTEGSSWNAFEVKDNVWLGFADEAESNAQHATYSRPFVFGCQTSQEGLFKKQYADGIMGMSMYTQTLVGSWYKQGAIQHDSFSLCFNSKGGHMSLGGTASSYEQTQQHGGGARHLMPMQFIPLARDNTWYYTVHVTSISVGEYILPSEALQFLNDHKGTIVDSGTTDTFLSHKVAKAFTAAWAKLTGRKYTNKPQQYTFDQFMKLPVVTFEFDGGAKWEIKPEAYMEVSGVKTDTPWEGNRGYTSRIYVDEPHGAVLGANMMVDHDVYFDTANRRIGVARAVCSF</sequence>
<keyword evidence="3" id="KW-0645">Protease</keyword>
<dbReference type="Pfam" id="PF14543">
    <property type="entry name" value="TAXi_N"/>
    <property type="match status" value="1"/>
</dbReference>
<dbReference type="PANTHER" id="PTHR13683:SF375">
    <property type="entry name" value="PEPTIDASE A1 DOMAIN-CONTAINING PROTEIN"/>
    <property type="match status" value="1"/>
</dbReference>
<evidence type="ECO:0000256" key="3">
    <source>
        <dbReference type="ARBA" id="ARBA00022670"/>
    </source>
</evidence>
<dbReference type="Pfam" id="PF14541">
    <property type="entry name" value="TAXi_C"/>
    <property type="match status" value="1"/>
</dbReference>
<dbReference type="EMBL" id="JALLPJ020000886">
    <property type="protein sequence ID" value="KAL3780553.1"/>
    <property type="molecule type" value="Genomic_DNA"/>
</dbReference>
<dbReference type="Gene3D" id="2.40.70.10">
    <property type="entry name" value="Acid Proteases"/>
    <property type="match status" value="3"/>
</dbReference>
<comment type="similarity">
    <text evidence="2">Belongs to the peptidase A1 family.</text>
</comment>
<evidence type="ECO:0000256" key="2">
    <source>
        <dbReference type="ARBA" id="ARBA00007447"/>
    </source>
</evidence>
<reference evidence="11 12" key="1">
    <citation type="submission" date="2024-10" db="EMBL/GenBank/DDBJ databases">
        <title>Updated reference genomes for cyclostephanoid diatoms.</title>
        <authorList>
            <person name="Roberts W.R."/>
            <person name="Alverson A.J."/>
        </authorList>
    </citation>
    <scope>NUCLEOTIDE SEQUENCE [LARGE SCALE GENOMIC DNA]</scope>
    <source>
        <strain evidence="11 12">AJA010-31</strain>
    </source>
</reference>
<dbReference type="AlphaFoldDB" id="A0ABD3NXX6"/>
<feature type="domain" description="Peptidase A1" evidence="10">
    <location>
        <begin position="122"/>
        <end position="522"/>
    </location>
</feature>
<accession>A0ABD3NXX6</accession>
<dbReference type="InterPro" id="IPR001461">
    <property type="entry name" value="Aspartic_peptidase_A1"/>
</dbReference>
<proteinExistence type="inferred from homology"/>
<gene>
    <name evidence="11" type="ORF">ACHAWO_006204</name>
</gene>
<keyword evidence="12" id="KW-1185">Reference proteome</keyword>
<dbReference type="GO" id="GO:0008233">
    <property type="term" value="F:peptidase activity"/>
    <property type="evidence" value="ECO:0007669"/>
    <property type="project" value="UniProtKB-KW"/>
</dbReference>
<dbReference type="SUPFAM" id="SSF50630">
    <property type="entry name" value="Acid proteases"/>
    <property type="match status" value="1"/>
</dbReference>
<comment type="subcellular location">
    <subcellularLocation>
        <location evidence="1">Membrane</location>
    </subcellularLocation>
</comment>
<evidence type="ECO:0000256" key="9">
    <source>
        <dbReference type="SAM" id="MobiDB-lite"/>
    </source>
</evidence>
<keyword evidence="6" id="KW-0378">Hydrolase</keyword>
<feature type="compositionally biased region" description="Polar residues" evidence="9">
    <location>
        <begin position="73"/>
        <end position="83"/>
    </location>
</feature>
<evidence type="ECO:0000256" key="4">
    <source>
        <dbReference type="ARBA" id="ARBA00022692"/>
    </source>
</evidence>
<keyword evidence="4" id="KW-0812">Transmembrane</keyword>
<dbReference type="GO" id="GO:0016020">
    <property type="term" value="C:membrane"/>
    <property type="evidence" value="ECO:0007669"/>
    <property type="project" value="UniProtKB-SubCell"/>
</dbReference>